<dbReference type="PATRIC" id="fig|1423744.4.peg.1068"/>
<dbReference type="Gene3D" id="1.20.144.10">
    <property type="entry name" value="Phosphatidic acid phosphatase type 2/haloperoxidase"/>
    <property type="match status" value="1"/>
</dbReference>
<dbReference type="PANTHER" id="PTHR14969:SF13">
    <property type="entry name" value="AT30094P"/>
    <property type="match status" value="1"/>
</dbReference>
<feature type="transmembrane region" description="Helical" evidence="1">
    <location>
        <begin position="189"/>
        <end position="208"/>
    </location>
</feature>
<dbReference type="STRING" id="1423744.FC86_GL001041"/>
<dbReference type="InterPro" id="IPR036938">
    <property type="entry name" value="PAP2/HPO_sf"/>
</dbReference>
<keyword evidence="4" id="KW-1185">Reference proteome</keyword>
<protein>
    <recommendedName>
        <fullName evidence="2">Phosphatidic acid phosphatase type 2/haloperoxidase domain-containing protein</fullName>
    </recommendedName>
</protein>
<dbReference type="AlphaFoldDB" id="A0A0R2DIR6"/>
<keyword evidence="1" id="KW-0472">Membrane</keyword>
<dbReference type="SMART" id="SM00014">
    <property type="entry name" value="acidPPc"/>
    <property type="match status" value="1"/>
</dbReference>
<evidence type="ECO:0000259" key="2">
    <source>
        <dbReference type="SMART" id="SM00014"/>
    </source>
</evidence>
<accession>A0A0R2DIR6</accession>
<dbReference type="InterPro" id="IPR000326">
    <property type="entry name" value="PAP2/HPO"/>
</dbReference>
<keyword evidence="1" id="KW-1133">Transmembrane helix</keyword>
<evidence type="ECO:0000256" key="1">
    <source>
        <dbReference type="SAM" id="Phobius"/>
    </source>
</evidence>
<feature type="transmembrane region" description="Helical" evidence="1">
    <location>
        <begin position="59"/>
        <end position="84"/>
    </location>
</feature>
<dbReference type="Proteomes" id="UP000051378">
    <property type="component" value="Unassembled WGS sequence"/>
</dbReference>
<name>A0A0R2DIR6_9LACO</name>
<dbReference type="PANTHER" id="PTHR14969">
    <property type="entry name" value="SPHINGOSINE-1-PHOSPHATE PHOSPHOHYDROLASE"/>
    <property type="match status" value="1"/>
</dbReference>
<dbReference type="RefSeq" id="WP_056975236.1">
    <property type="nucleotide sequence ID" value="NZ_AYZL01000020.1"/>
</dbReference>
<organism evidence="3 4">
    <name type="scientific">Holzapfeliella floricola DSM 23037 = JCM 16512</name>
    <dbReference type="NCBI Taxonomy" id="1423744"/>
    <lineage>
        <taxon>Bacteria</taxon>
        <taxon>Bacillati</taxon>
        <taxon>Bacillota</taxon>
        <taxon>Bacilli</taxon>
        <taxon>Lactobacillales</taxon>
        <taxon>Lactobacillaceae</taxon>
        <taxon>Holzapfeliella</taxon>
    </lineage>
</organism>
<comment type="caution">
    <text evidence="3">The sequence shown here is derived from an EMBL/GenBank/DDBJ whole genome shotgun (WGS) entry which is preliminary data.</text>
</comment>
<dbReference type="Pfam" id="PF01569">
    <property type="entry name" value="PAP2"/>
    <property type="match status" value="1"/>
</dbReference>
<proteinExistence type="predicted"/>
<dbReference type="EMBL" id="AYZL01000020">
    <property type="protein sequence ID" value="KRN03929.1"/>
    <property type="molecule type" value="Genomic_DNA"/>
</dbReference>
<gene>
    <name evidence="3" type="ORF">FC86_GL001041</name>
</gene>
<feature type="transmembrane region" description="Helical" evidence="1">
    <location>
        <begin position="91"/>
        <end position="109"/>
    </location>
</feature>
<feature type="domain" description="Phosphatidic acid phosphatase type 2/haloperoxidase" evidence="2">
    <location>
        <begin position="91"/>
        <end position="204"/>
    </location>
</feature>
<evidence type="ECO:0000313" key="3">
    <source>
        <dbReference type="EMBL" id="KRN03929.1"/>
    </source>
</evidence>
<reference evidence="3 4" key="1">
    <citation type="journal article" date="2015" name="Genome Announc.">
        <title>Expanding the biotechnology potential of lactobacilli through comparative genomics of 213 strains and associated genera.</title>
        <authorList>
            <person name="Sun Z."/>
            <person name="Harris H.M."/>
            <person name="McCann A."/>
            <person name="Guo C."/>
            <person name="Argimon S."/>
            <person name="Zhang W."/>
            <person name="Yang X."/>
            <person name="Jeffery I.B."/>
            <person name="Cooney J.C."/>
            <person name="Kagawa T.F."/>
            <person name="Liu W."/>
            <person name="Song Y."/>
            <person name="Salvetti E."/>
            <person name="Wrobel A."/>
            <person name="Rasinkangas P."/>
            <person name="Parkhill J."/>
            <person name="Rea M.C."/>
            <person name="O'Sullivan O."/>
            <person name="Ritari J."/>
            <person name="Douillard F.P."/>
            <person name="Paul Ross R."/>
            <person name="Yang R."/>
            <person name="Briner A.E."/>
            <person name="Felis G.E."/>
            <person name="de Vos W.M."/>
            <person name="Barrangou R."/>
            <person name="Klaenhammer T.R."/>
            <person name="Caufield P.W."/>
            <person name="Cui Y."/>
            <person name="Zhang H."/>
            <person name="O'Toole P.W."/>
        </authorList>
    </citation>
    <scope>NUCLEOTIDE SEQUENCE [LARGE SCALE GENOMIC DNA]</scope>
    <source>
        <strain evidence="3 4">DSM 23037</strain>
    </source>
</reference>
<evidence type="ECO:0000313" key="4">
    <source>
        <dbReference type="Proteomes" id="UP000051378"/>
    </source>
</evidence>
<feature type="transmembrane region" description="Helical" evidence="1">
    <location>
        <begin position="12"/>
        <end position="31"/>
    </location>
</feature>
<feature type="transmembrane region" description="Helical" evidence="1">
    <location>
        <begin position="161"/>
        <end position="183"/>
    </location>
</feature>
<dbReference type="OrthoDB" id="9789113at2"/>
<sequence>MIFNSKSFKNKWMYLGIASLFVFIIWLILVANHAEFISKVDILFTQLLQNQFTYHYKNLVIAITLLGNPLPMVAISAVTFGFLFYQKKYQLGLLMAGSGLSILLTNLLLKEWIARPRPSSIMHLVNARGFSFPSGHAMNSLFLFSVFYLVYKPYIPQKLQFIFKICCVLFPLLIGISRVIVGVHYPSDVIGGFLLAIVGTAIFYTCLLNKKSLA</sequence>
<keyword evidence="1" id="KW-0812">Transmembrane</keyword>
<dbReference type="CDD" id="cd03392">
    <property type="entry name" value="PAP2_like_2"/>
    <property type="match status" value="1"/>
</dbReference>
<dbReference type="SUPFAM" id="SSF48317">
    <property type="entry name" value="Acid phosphatase/Vanadium-dependent haloperoxidase"/>
    <property type="match status" value="1"/>
</dbReference>
<feature type="transmembrane region" description="Helical" evidence="1">
    <location>
        <begin position="129"/>
        <end position="149"/>
    </location>
</feature>